<name>A0A1M5G7Y3_9FLAO</name>
<dbReference type="InterPro" id="IPR017475">
    <property type="entry name" value="EPS_sugar_tfrase"/>
</dbReference>
<keyword evidence="6 7" id="KW-0472">Membrane</keyword>
<reference evidence="10" key="1">
    <citation type="submission" date="2016-11" db="EMBL/GenBank/DDBJ databases">
        <authorList>
            <person name="Varghese N."/>
            <person name="Submissions S."/>
        </authorList>
    </citation>
    <scope>NUCLEOTIDE SEQUENCE [LARGE SCALE GENOMIC DNA]</scope>
    <source>
        <strain evidence="10">DSM 19741</strain>
    </source>
</reference>
<dbReference type="STRING" id="271157.SAMN05444396_103319"/>
<keyword evidence="3 9" id="KW-0808">Transferase</keyword>
<dbReference type="OrthoDB" id="9808602at2"/>
<proteinExistence type="inferred from homology"/>
<feature type="transmembrane region" description="Helical" evidence="7">
    <location>
        <begin position="79"/>
        <end position="97"/>
    </location>
</feature>
<keyword evidence="4 7" id="KW-0812">Transmembrane</keyword>
<comment type="similarity">
    <text evidence="2">Belongs to the bacterial sugar transferase family.</text>
</comment>
<feature type="transmembrane region" description="Helical" evidence="7">
    <location>
        <begin position="103"/>
        <end position="123"/>
    </location>
</feature>
<dbReference type="InterPro" id="IPR003362">
    <property type="entry name" value="Bact_transf"/>
</dbReference>
<dbReference type="NCBIfam" id="TIGR03025">
    <property type="entry name" value="EPS_sugtrans"/>
    <property type="match status" value="1"/>
</dbReference>
<dbReference type="PANTHER" id="PTHR30576">
    <property type="entry name" value="COLANIC BIOSYNTHESIS UDP-GLUCOSE LIPID CARRIER TRANSFERASE"/>
    <property type="match status" value="1"/>
</dbReference>
<dbReference type="PANTHER" id="PTHR30576:SF0">
    <property type="entry name" value="UNDECAPRENYL-PHOSPHATE N-ACETYLGALACTOSAMINYL 1-PHOSPHATE TRANSFERASE-RELATED"/>
    <property type="match status" value="1"/>
</dbReference>
<evidence type="ECO:0000256" key="6">
    <source>
        <dbReference type="ARBA" id="ARBA00023136"/>
    </source>
</evidence>
<evidence type="ECO:0000256" key="4">
    <source>
        <dbReference type="ARBA" id="ARBA00022692"/>
    </source>
</evidence>
<feature type="transmembrane region" description="Helical" evidence="7">
    <location>
        <begin position="40"/>
        <end position="58"/>
    </location>
</feature>
<dbReference type="Proteomes" id="UP000184036">
    <property type="component" value="Unassembled WGS sequence"/>
</dbReference>
<dbReference type="RefSeq" id="WP_072989477.1">
    <property type="nucleotide sequence ID" value="NZ_FQWE01000003.1"/>
</dbReference>
<sequence>MKARVGRYSAYIRPFSYVVDLIIINAISILIVGFHQNQTLYAVFISVAWFIMAIYFGFYEVYRYTRVITILNNTVKQTVLFGFVCLALELYFSEFVYQKKVVLCVLISVSLILAVKLFIYYFLRRFRVLYGGNSRTVVLLGNDNNIEPLKHFFTDNPDYGYNLVKVFSVNEDKKARINECLSFVADKKIDEIYCAVADLPDSLIATIIDFADNNLKTVKFIPDGKQVLSSNVKFEFYSYIPIISLRNILQEESFNKVIKRVFDLVFSLFIIVSILSWLVPIMAIIIKLDSKGPIFFVQKRNGLNLKDFNCYKFRSMELNENADMQLTFKNDKRVTKVGKFIRKTSIDEFPQFFNVFFGEMSIVGPRPHMVSVTNIYAAKVDKFMVRHFVKPGITGLAQTKGFRGEVENDEDIINRVKYDIFYIENWSLLLDVKIIIDTIFNTLRGDDKAY</sequence>
<comment type="subcellular location">
    <subcellularLocation>
        <location evidence="1">Membrane</location>
        <topology evidence="1">Multi-pass membrane protein</topology>
    </subcellularLocation>
</comment>
<dbReference type="EMBL" id="FQWE01000003">
    <property type="protein sequence ID" value="SHF99562.1"/>
    <property type="molecule type" value="Genomic_DNA"/>
</dbReference>
<feature type="domain" description="Bacterial sugar transferase" evidence="8">
    <location>
        <begin position="259"/>
        <end position="443"/>
    </location>
</feature>
<feature type="transmembrane region" description="Helical" evidence="7">
    <location>
        <begin position="12"/>
        <end position="34"/>
    </location>
</feature>
<dbReference type="GO" id="GO:0016020">
    <property type="term" value="C:membrane"/>
    <property type="evidence" value="ECO:0007669"/>
    <property type="project" value="UniProtKB-SubCell"/>
</dbReference>
<evidence type="ECO:0000256" key="3">
    <source>
        <dbReference type="ARBA" id="ARBA00022679"/>
    </source>
</evidence>
<evidence type="ECO:0000259" key="8">
    <source>
        <dbReference type="Pfam" id="PF02397"/>
    </source>
</evidence>
<keyword evidence="5 7" id="KW-1133">Transmembrane helix</keyword>
<dbReference type="AlphaFoldDB" id="A0A1M5G7Y3"/>
<evidence type="ECO:0000256" key="2">
    <source>
        <dbReference type="ARBA" id="ARBA00006464"/>
    </source>
</evidence>
<dbReference type="GO" id="GO:0016780">
    <property type="term" value="F:phosphotransferase activity, for other substituted phosphate groups"/>
    <property type="evidence" value="ECO:0007669"/>
    <property type="project" value="TreeGrafter"/>
</dbReference>
<feature type="transmembrane region" description="Helical" evidence="7">
    <location>
        <begin position="264"/>
        <end position="286"/>
    </location>
</feature>
<evidence type="ECO:0000256" key="7">
    <source>
        <dbReference type="SAM" id="Phobius"/>
    </source>
</evidence>
<evidence type="ECO:0000256" key="1">
    <source>
        <dbReference type="ARBA" id="ARBA00004141"/>
    </source>
</evidence>
<keyword evidence="10" id="KW-1185">Reference proteome</keyword>
<evidence type="ECO:0000313" key="10">
    <source>
        <dbReference type="Proteomes" id="UP000184036"/>
    </source>
</evidence>
<evidence type="ECO:0000313" key="9">
    <source>
        <dbReference type="EMBL" id="SHF99562.1"/>
    </source>
</evidence>
<dbReference type="Pfam" id="PF02397">
    <property type="entry name" value="Bac_transf"/>
    <property type="match status" value="1"/>
</dbReference>
<protein>
    <submittedName>
        <fullName evidence="9">Putative colanic acid biosysnthesis UDP-glucose lipid carrier transferase</fullName>
    </submittedName>
</protein>
<dbReference type="Pfam" id="PF13727">
    <property type="entry name" value="CoA_binding_3"/>
    <property type="match status" value="1"/>
</dbReference>
<gene>
    <name evidence="9" type="ORF">SAMN05444396_103319</name>
</gene>
<accession>A0A1M5G7Y3</accession>
<organism evidence="9 10">
    <name type="scientific">Flavobacterium segetis</name>
    <dbReference type="NCBI Taxonomy" id="271157"/>
    <lineage>
        <taxon>Bacteria</taxon>
        <taxon>Pseudomonadati</taxon>
        <taxon>Bacteroidota</taxon>
        <taxon>Flavobacteriia</taxon>
        <taxon>Flavobacteriales</taxon>
        <taxon>Flavobacteriaceae</taxon>
        <taxon>Flavobacterium</taxon>
    </lineage>
</organism>
<evidence type="ECO:0000256" key="5">
    <source>
        <dbReference type="ARBA" id="ARBA00022989"/>
    </source>
</evidence>